<gene>
    <name evidence="3" type="ORF">RM572_10855</name>
</gene>
<feature type="compositionally biased region" description="Polar residues" evidence="1">
    <location>
        <begin position="37"/>
        <end position="48"/>
    </location>
</feature>
<name>A0ABU2NR94_9ACTN</name>
<sequence>MAITFRRSIRILPGVRLNLNRRSWSLTVGSRRGPKHTWSSTGRRTTSYDLPGPFGYRRSHRSRRSGGRTVSR</sequence>
<feature type="compositionally biased region" description="Basic residues" evidence="1">
    <location>
        <begin position="57"/>
        <end position="72"/>
    </location>
</feature>
<dbReference type="EMBL" id="JAVREQ010000007">
    <property type="protein sequence ID" value="MDT0379264.1"/>
    <property type="molecule type" value="Genomic_DNA"/>
</dbReference>
<feature type="domain" description="DUF4236" evidence="2">
    <location>
        <begin position="4"/>
        <end position="57"/>
    </location>
</feature>
<comment type="caution">
    <text evidence="3">The sequence shown here is derived from an EMBL/GenBank/DDBJ whole genome shotgun (WGS) entry which is preliminary data.</text>
</comment>
<dbReference type="RefSeq" id="WP_027762782.1">
    <property type="nucleotide sequence ID" value="NZ_JAVREQ010000007.1"/>
</dbReference>
<keyword evidence="4" id="KW-1185">Reference proteome</keyword>
<feature type="region of interest" description="Disordered" evidence="1">
    <location>
        <begin position="30"/>
        <end position="72"/>
    </location>
</feature>
<dbReference type="Proteomes" id="UP001183414">
    <property type="component" value="Unassembled WGS sequence"/>
</dbReference>
<evidence type="ECO:0000313" key="4">
    <source>
        <dbReference type="Proteomes" id="UP001183414"/>
    </source>
</evidence>
<evidence type="ECO:0000259" key="2">
    <source>
        <dbReference type="Pfam" id="PF14020"/>
    </source>
</evidence>
<evidence type="ECO:0000256" key="1">
    <source>
        <dbReference type="SAM" id="MobiDB-lite"/>
    </source>
</evidence>
<dbReference type="Pfam" id="PF14020">
    <property type="entry name" value="DUF4236"/>
    <property type="match status" value="1"/>
</dbReference>
<reference evidence="4" key="1">
    <citation type="submission" date="2023-07" db="EMBL/GenBank/DDBJ databases">
        <title>30 novel species of actinomycetes from the DSMZ collection.</title>
        <authorList>
            <person name="Nouioui I."/>
        </authorList>
    </citation>
    <scope>NUCLEOTIDE SEQUENCE [LARGE SCALE GENOMIC DNA]</scope>
    <source>
        <strain evidence="4">DSM 42041</strain>
    </source>
</reference>
<dbReference type="InterPro" id="IPR025330">
    <property type="entry name" value="DUF4236"/>
</dbReference>
<protein>
    <submittedName>
        <fullName evidence="3">DUF4236 domain-containing protein</fullName>
    </submittedName>
</protein>
<evidence type="ECO:0000313" key="3">
    <source>
        <dbReference type="EMBL" id="MDT0379264.1"/>
    </source>
</evidence>
<accession>A0ABU2NR94</accession>
<proteinExistence type="predicted"/>
<organism evidence="3 4">
    <name type="scientific">Streptomyces hazeniae</name>
    <dbReference type="NCBI Taxonomy" id="3075538"/>
    <lineage>
        <taxon>Bacteria</taxon>
        <taxon>Bacillati</taxon>
        <taxon>Actinomycetota</taxon>
        <taxon>Actinomycetes</taxon>
        <taxon>Kitasatosporales</taxon>
        <taxon>Streptomycetaceae</taxon>
        <taxon>Streptomyces</taxon>
    </lineage>
</organism>